<protein>
    <submittedName>
        <fullName evidence="1">Uncharacterized protein</fullName>
    </submittedName>
</protein>
<dbReference type="AlphaFoldDB" id="A0A7Y7WKQ1"/>
<organism evidence="1 2">
    <name type="scientific">Pseudomonas gingeri</name>
    <dbReference type="NCBI Taxonomy" id="117681"/>
    <lineage>
        <taxon>Bacteria</taxon>
        <taxon>Pseudomonadati</taxon>
        <taxon>Pseudomonadota</taxon>
        <taxon>Gammaproteobacteria</taxon>
        <taxon>Pseudomonadales</taxon>
        <taxon>Pseudomonadaceae</taxon>
        <taxon>Pseudomonas</taxon>
    </lineage>
</organism>
<proteinExistence type="predicted"/>
<dbReference type="EMBL" id="JACAPU010000079">
    <property type="protein sequence ID" value="NWB51292.1"/>
    <property type="molecule type" value="Genomic_DNA"/>
</dbReference>
<accession>A0A7Y7WKQ1</accession>
<dbReference type="RefSeq" id="WP_177145926.1">
    <property type="nucleotide sequence ID" value="NZ_JACAPU010000079.1"/>
</dbReference>
<evidence type="ECO:0000313" key="2">
    <source>
        <dbReference type="Proteomes" id="UP000582981"/>
    </source>
</evidence>
<comment type="caution">
    <text evidence="1">The sequence shown here is derived from an EMBL/GenBank/DDBJ whole genome shotgun (WGS) entry which is preliminary data.</text>
</comment>
<name>A0A7Y7WKQ1_9PSED</name>
<dbReference type="Proteomes" id="UP000582981">
    <property type="component" value="Unassembled WGS sequence"/>
</dbReference>
<sequence>MSLHEERVPYETIKAWVLEAYFDFCRDRGVVSGLPHAEMLGAVSYEYEECFERPIECLMLEVVYMILNGGWYEESMTCHRKKIQSLIAEHGLGSLLATVPVEEAKIFQHDLKALKLI</sequence>
<evidence type="ECO:0000313" key="1">
    <source>
        <dbReference type="EMBL" id="NWB51292.1"/>
    </source>
</evidence>
<gene>
    <name evidence="1" type="ORF">HX829_33005</name>
</gene>
<reference evidence="1 2" key="1">
    <citation type="submission" date="2020-04" db="EMBL/GenBank/DDBJ databases">
        <title>Molecular characterization of pseudomonads from Agaricus bisporus reveal novel blotch 2 pathogens in Western Europe.</title>
        <authorList>
            <person name="Taparia T."/>
            <person name="Krijger M."/>
            <person name="Haynes E."/>
            <person name="Elpinstone J.G."/>
            <person name="Noble R."/>
            <person name="Van Der Wolf J."/>
        </authorList>
    </citation>
    <scope>NUCLEOTIDE SEQUENCE [LARGE SCALE GENOMIC DNA]</scope>
    <source>
        <strain evidence="1 2">F1001</strain>
    </source>
</reference>